<dbReference type="EMBL" id="PYGD01000006">
    <property type="protein sequence ID" value="PSK91056.1"/>
    <property type="molecule type" value="Genomic_DNA"/>
</dbReference>
<sequence>MEKIPVRSLHTTAATPDAGGFCIRQISALTGGQDMIQELHRHDFYFMLVILKGSGMHDIDFTHYTVSAKSVFLMRPGQVHRLHLHAATTGYLLQFPASFYYPDQQPARLRLRQSAAVNAYYCAPRQWPPLQYALDTIWQEYYNRREDYEEMIKAQLSVFFTGLNRMQERDCRPGNDYRQEQLESFLHLLETHISTHKQVGQYAAMLHLSAYQLSAMTQTTLGKTPSALIREQVILEAKRLLLATSRQVTQVADELGYEDVSYFIRLFRKHTGYTPEAFRRLDRG</sequence>
<dbReference type="InterPro" id="IPR014710">
    <property type="entry name" value="RmlC-like_jellyroll"/>
</dbReference>
<dbReference type="OrthoDB" id="1096411at2"/>
<keyword evidence="1" id="KW-0805">Transcription regulation</keyword>
<accession>A0A2P8D1L5</accession>
<dbReference type="InterPro" id="IPR018060">
    <property type="entry name" value="HTH_AraC"/>
</dbReference>
<organism evidence="5 6">
    <name type="scientific">Taibaiella chishuiensis</name>
    <dbReference type="NCBI Taxonomy" id="1434707"/>
    <lineage>
        <taxon>Bacteria</taxon>
        <taxon>Pseudomonadati</taxon>
        <taxon>Bacteroidota</taxon>
        <taxon>Chitinophagia</taxon>
        <taxon>Chitinophagales</taxon>
        <taxon>Chitinophagaceae</taxon>
        <taxon>Taibaiella</taxon>
    </lineage>
</organism>
<dbReference type="Gene3D" id="2.60.120.10">
    <property type="entry name" value="Jelly Rolls"/>
    <property type="match status" value="1"/>
</dbReference>
<dbReference type="GO" id="GO:0003700">
    <property type="term" value="F:DNA-binding transcription factor activity"/>
    <property type="evidence" value="ECO:0007669"/>
    <property type="project" value="InterPro"/>
</dbReference>
<dbReference type="SUPFAM" id="SSF51215">
    <property type="entry name" value="Regulatory protein AraC"/>
    <property type="match status" value="1"/>
</dbReference>
<dbReference type="Gene3D" id="1.10.10.60">
    <property type="entry name" value="Homeodomain-like"/>
    <property type="match status" value="1"/>
</dbReference>
<dbReference type="InterPro" id="IPR037923">
    <property type="entry name" value="HTH-like"/>
</dbReference>
<evidence type="ECO:0000256" key="3">
    <source>
        <dbReference type="ARBA" id="ARBA00023163"/>
    </source>
</evidence>
<dbReference type="InterPro" id="IPR003313">
    <property type="entry name" value="AraC-bd"/>
</dbReference>
<evidence type="ECO:0000313" key="5">
    <source>
        <dbReference type="EMBL" id="PSK91056.1"/>
    </source>
</evidence>
<dbReference type="AlphaFoldDB" id="A0A2P8D1L5"/>
<evidence type="ECO:0000259" key="4">
    <source>
        <dbReference type="PROSITE" id="PS01124"/>
    </source>
</evidence>
<dbReference type="PANTHER" id="PTHR43280:SF32">
    <property type="entry name" value="TRANSCRIPTIONAL REGULATORY PROTEIN"/>
    <property type="match status" value="1"/>
</dbReference>
<keyword evidence="2" id="KW-0238">DNA-binding</keyword>
<name>A0A2P8D1L5_9BACT</name>
<dbReference type="Proteomes" id="UP000240572">
    <property type="component" value="Unassembled WGS sequence"/>
</dbReference>
<reference evidence="5 6" key="1">
    <citation type="submission" date="2018-03" db="EMBL/GenBank/DDBJ databases">
        <title>Genomic Encyclopedia of Type Strains, Phase III (KMG-III): the genomes of soil and plant-associated and newly described type strains.</title>
        <authorList>
            <person name="Whitman W."/>
        </authorList>
    </citation>
    <scope>NUCLEOTIDE SEQUENCE [LARGE SCALE GENOMIC DNA]</scope>
    <source>
        <strain evidence="5 6">CGMCC 1.12700</strain>
    </source>
</reference>
<protein>
    <submittedName>
        <fullName evidence="5">AraC family transcriptional regulator</fullName>
    </submittedName>
</protein>
<dbReference type="RefSeq" id="WP_106523668.1">
    <property type="nucleotide sequence ID" value="NZ_PYGD01000006.1"/>
</dbReference>
<keyword evidence="6" id="KW-1185">Reference proteome</keyword>
<evidence type="ECO:0000313" key="6">
    <source>
        <dbReference type="Proteomes" id="UP000240572"/>
    </source>
</evidence>
<dbReference type="InterPro" id="IPR009057">
    <property type="entry name" value="Homeodomain-like_sf"/>
</dbReference>
<dbReference type="InterPro" id="IPR020449">
    <property type="entry name" value="Tscrpt_reg_AraC-type_HTH"/>
</dbReference>
<gene>
    <name evidence="5" type="ORF">B0I18_10666</name>
</gene>
<dbReference type="GO" id="GO:0043565">
    <property type="term" value="F:sequence-specific DNA binding"/>
    <property type="evidence" value="ECO:0007669"/>
    <property type="project" value="InterPro"/>
</dbReference>
<dbReference type="SUPFAM" id="SSF46689">
    <property type="entry name" value="Homeodomain-like"/>
    <property type="match status" value="1"/>
</dbReference>
<dbReference type="PRINTS" id="PR00032">
    <property type="entry name" value="HTHARAC"/>
</dbReference>
<dbReference type="Pfam" id="PF12833">
    <property type="entry name" value="HTH_18"/>
    <property type="match status" value="1"/>
</dbReference>
<comment type="caution">
    <text evidence="5">The sequence shown here is derived from an EMBL/GenBank/DDBJ whole genome shotgun (WGS) entry which is preliminary data.</text>
</comment>
<dbReference type="PROSITE" id="PS01124">
    <property type="entry name" value="HTH_ARAC_FAMILY_2"/>
    <property type="match status" value="1"/>
</dbReference>
<dbReference type="Pfam" id="PF02311">
    <property type="entry name" value="AraC_binding"/>
    <property type="match status" value="1"/>
</dbReference>
<feature type="domain" description="HTH araC/xylS-type" evidence="4">
    <location>
        <begin position="183"/>
        <end position="281"/>
    </location>
</feature>
<keyword evidence="3" id="KW-0804">Transcription</keyword>
<dbReference type="SMART" id="SM00342">
    <property type="entry name" value="HTH_ARAC"/>
    <property type="match status" value="1"/>
</dbReference>
<evidence type="ECO:0000256" key="2">
    <source>
        <dbReference type="ARBA" id="ARBA00023125"/>
    </source>
</evidence>
<dbReference type="PANTHER" id="PTHR43280">
    <property type="entry name" value="ARAC-FAMILY TRANSCRIPTIONAL REGULATOR"/>
    <property type="match status" value="1"/>
</dbReference>
<evidence type="ECO:0000256" key="1">
    <source>
        <dbReference type="ARBA" id="ARBA00023015"/>
    </source>
</evidence>
<proteinExistence type="predicted"/>